<feature type="compositionally biased region" description="Acidic residues" evidence="3">
    <location>
        <begin position="49"/>
        <end position="68"/>
    </location>
</feature>
<dbReference type="Proteomes" id="UP001311915">
    <property type="component" value="Unassembled WGS sequence"/>
</dbReference>
<comment type="caution">
    <text evidence="5">The sequence shown here is derived from an EMBL/GenBank/DDBJ whole genome shotgun (WGS) entry which is preliminary data.</text>
</comment>
<dbReference type="InterPro" id="IPR001878">
    <property type="entry name" value="Znf_CCHC"/>
</dbReference>
<dbReference type="AlphaFoldDB" id="A0AAV9L6X4"/>
<feature type="region of interest" description="Disordered" evidence="3">
    <location>
        <begin position="49"/>
        <end position="74"/>
    </location>
</feature>
<keyword evidence="2" id="KW-0175">Coiled coil</keyword>
<keyword evidence="6" id="KW-1185">Reference proteome</keyword>
<feature type="compositionally biased region" description="Basic and acidic residues" evidence="3">
    <location>
        <begin position="289"/>
        <end position="300"/>
    </location>
</feature>
<dbReference type="SMART" id="SM00343">
    <property type="entry name" value="ZnF_C2HC"/>
    <property type="match status" value="1"/>
</dbReference>
<dbReference type="InterPro" id="IPR036875">
    <property type="entry name" value="Znf_CCHC_sf"/>
</dbReference>
<evidence type="ECO:0000256" key="1">
    <source>
        <dbReference type="PROSITE-ProRule" id="PRU00047"/>
    </source>
</evidence>
<accession>A0AAV9L6X4</accession>
<name>A0AAV9L6X4_9SOLN</name>
<feature type="domain" description="CCHC-type" evidence="4">
    <location>
        <begin position="6"/>
        <end position="21"/>
    </location>
</feature>
<evidence type="ECO:0000259" key="4">
    <source>
        <dbReference type="PROSITE" id="PS50158"/>
    </source>
</evidence>
<feature type="region of interest" description="Disordered" evidence="3">
    <location>
        <begin position="204"/>
        <end position="228"/>
    </location>
</feature>
<keyword evidence="1" id="KW-0479">Metal-binding</keyword>
<evidence type="ECO:0000313" key="5">
    <source>
        <dbReference type="EMBL" id="KAK4721466.1"/>
    </source>
</evidence>
<protein>
    <recommendedName>
        <fullName evidence="4">CCHC-type domain-containing protein</fullName>
    </recommendedName>
</protein>
<keyword evidence="1" id="KW-0862">Zinc</keyword>
<dbReference type="Gene3D" id="4.10.60.10">
    <property type="entry name" value="Zinc finger, CCHC-type"/>
    <property type="match status" value="1"/>
</dbReference>
<dbReference type="PROSITE" id="PS50158">
    <property type="entry name" value="ZF_CCHC"/>
    <property type="match status" value="1"/>
</dbReference>
<feature type="coiled-coil region" evidence="2">
    <location>
        <begin position="164"/>
        <end position="191"/>
    </location>
</feature>
<gene>
    <name evidence="5" type="ORF">R3W88_011699</name>
</gene>
<organism evidence="5 6">
    <name type="scientific">Solanum pinnatisectum</name>
    <name type="common">tansyleaf nightshade</name>
    <dbReference type="NCBI Taxonomy" id="50273"/>
    <lineage>
        <taxon>Eukaryota</taxon>
        <taxon>Viridiplantae</taxon>
        <taxon>Streptophyta</taxon>
        <taxon>Embryophyta</taxon>
        <taxon>Tracheophyta</taxon>
        <taxon>Spermatophyta</taxon>
        <taxon>Magnoliopsida</taxon>
        <taxon>eudicotyledons</taxon>
        <taxon>Gunneridae</taxon>
        <taxon>Pentapetalae</taxon>
        <taxon>asterids</taxon>
        <taxon>lamiids</taxon>
        <taxon>Solanales</taxon>
        <taxon>Solanaceae</taxon>
        <taxon>Solanoideae</taxon>
        <taxon>Solaneae</taxon>
        <taxon>Solanum</taxon>
    </lineage>
</organism>
<feature type="region of interest" description="Disordered" evidence="3">
    <location>
        <begin position="282"/>
        <end position="309"/>
    </location>
</feature>
<dbReference type="SUPFAM" id="SSF57756">
    <property type="entry name" value="Retrovirus zinc finger-like domains"/>
    <property type="match status" value="1"/>
</dbReference>
<keyword evidence="1" id="KW-0863">Zinc-finger</keyword>
<evidence type="ECO:0000313" key="6">
    <source>
        <dbReference type="Proteomes" id="UP001311915"/>
    </source>
</evidence>
<evidence type="ECO:0000256" key="2">
    <source>
        <dbReference type="SAM" id="Coils"/>
    </source>
</evidence>
<evidence type="ECO:0000256" key="3">
    <source>
        <dbReference type="SAM" id="MobiDB-lite"/>
    </source>
</evidence>
<sequence>MELYTCWTCGKKGHRSNKCPRNKKKKNKINLLEVDEEIKQKLFSIIEEEEASDSEYSSSEEESDDEEFLNVAHNSESEEEESECNCNGAFCLCDSKTIHVISEKTPETLFSTIEHIQDEDARRKYLLELQKLVTRQKEEKPKVTPFSMKQIMNRFDSKKEEPSVEELRREINSLKEDMKGIKSRLHKIEIEAITEKLLKEVRKDEGSSKAIASDNEEHEEDADSEAGIHAITKIRPQNSGADRNCIIEGLIPTKYLTKGTTKLSDATRIFAGKNMRLVIRPGFGTKGPFQEKGKDSDKKPLASPFAIRPSLNSPNKFSALASLPPINPSQVISPFPQLPPSSSSSNPLILKKPFSKESEPCSFAPSGKPRFSSPQTKDSYAMKAPESFREAVSPVSPAHNKPKEREVFNLVTLQVNPLLALDKEFENYEVKHLLKPCYTNRIMWIQKIH</sequence>
<dbReference type="GO" id="GO:0008270">
    <property type="term" value="F:zinc ion binding"/>
    <property type="evidence" value="ECO:0007669"/>
    <property type="project" value="UniProtKB-KW"/>
</dbReference>
<dbReference type="GO" id="GO:0003676">
    <property type="term" value="F:nucleic acid binding"/>
    <property type="evidence" value="ECO:0007669"/>
    <property type="project" value="InterPro"/>
</dbReference>
<reference evidence="5 6" key="1">
    <citation type="submission" date="2023-10" db="EMBL/GenBank/DDBJ databases">
        <title>Genome-Wide Identification Analysis in wild type Solanum Pinnatisectum Reveals Some Genes Defensing Phytophthora Infestans.</title>
        <authorList>
            <person name="Sun C."/>
        </authorList>
    </citation>
    <scope>NUCLEOTIDE SEQUENCE [LARGE SCALE GENOMIC DNA]</scope>
    <source>
        <strain evidence="5">LQN</strain>
        <tissue evidence="5">Leaf</tissue>
    </source>
</reference>
<proteinExistence type="predicted"/>
<dbReference type="EMBL" id="JAWPEI010000007">
    <property type="protein sequence ID" value="KAK4721466.1"/>
    <property type="molecule type" value="Genomic_DNA"/>
</dbReference>
<feature type="compositionally biased region" description="Acidic residues" evidence="3">
    <location>
        <begin position="214"/>
        <end position="224"/>
    </location>
</feature>